<dbReference type="SUPFAM" id="SSF53597">
    <property type="entry name" value="Dihydrofolate reductase-like"/>
    <property type="match status" value="1"/>
</dbReference>
<keyword evidence="4 8" id="KW-0554">One-carbon metabolism</keyword>
<evidence type="ECO:0000313" key="11">
    <source>
        <dbReference type="Proteomes" id="UP000309676"/>
    </source>
</evidence>
<sequence>MAVEIALVAAMDEHRIIGRDNKLLWRLPEDMKFFRKITKGNPLVMGRKTYESIGRPLPGRRNIVLTRDPNFSAEGVETADSVQAALAMTADASRLCVIGGGAVYEAFLPIANAMYVTRIEHVWDGDTAFPAWNDEEWNVVWEQPGPMNTANPYAYRFLEYRRK</sequence>
<dbReference type="GO" id="GO:0006730">
    <property type="term" value="P:one-carbon metabolic process"/>
    <property type="evidence" value="ECO:0007669"/>
    <property type="project" value="UniProtKB-KW"/>
</dbReference>
<evidence type="ECO:0000256" key="6">
    <source>
        <dbReference type="ARBA" id="ARBA00023002"/>
    </source>
</evidence>
<reference evidence="10 11" key="1">
    <citation type="submission" date="2019-05" db="EMBL/GenBank/DDBJ databases">
        <authorList>
            <person name="Narsing Rao M.P."/>
            <person name="Li W.J."/>
        </authorList>
    </citation>
    <scope>NUCLEOTIDE SEQUENCE [LARGE SCALE GENOMIC DNA]</scope>
    <source>
        <strain evidence="10 11">SYSU_K30003</strain>
    </source>
</reference>
<dbReference type="GO" id="GO:0046654">
    <property type="term" value="P:tetrahydrofolate biosynthetic process"/>
    <property type="evidence" value="ECO:0007669"/>
    <property type="project" value="UniProtKB-UniPathway"/>
</dbReference>
<dbReference type="EC" id="1.5.1.3" evidence="3 8"/>
<dbReference type="GO" id="GO:0005829">
    <property type="term" value="C:cytosol"/>
    <property type="evidence" value="ECO:0007669"/>
    <property type="project" value="TreeGrafter"/>
</dbReference>
<name>A0A5R9G740_9BACL</name>
<dbReference type="UniPathway" id="UPA00077">
    <property type="reaction ID" value="UER00158"/>
</dbReference>
<dbReference type="PIRSF" id="PIRSF000194">
    <property type="entry name" value="DHFR"/>
    <property type="match status" value="1"/>
</dbReference>
<dbReference type="PANTHER" id="PTHR48069:SF3">
    <property type="entry name" value="DIHYDROFOLATE REDUCTASE"/>
    <property type="match status" value="1"/>
</dbReference>
<keyword evidence="5 8" id="KW-0521">NADP</keyword>
<dbReference type="InterPro" id="IPR012259">
    <property type="entry name" value="DHFR"/>
</dbReference>
<organism evidence="10 11">
    <name type="scientific">Paenibacillus antri</name>
    <dbReference type="NCBI Taxonomy" id="2582848"/>
    <lineage>
        <taxon>Bacteria</taxon>
        <taxon>Bacillati</taxon>
        <taxon>Bacillota</taxon>
        <taxon>Bacilli</taxon>
        <taxon>Bacillales</taxon>
        <taxon>Paenibacillaceae</taxon>
        <taxon>Paenibacillus</taxon>
    </lineage>
</organism>
<comment type="similarity">
    <text evidence="2 8">Belongs to the dihydrofolate reductase family.</text>
</comment>
<evidence type="ECO:0000259" key="9">
    <source>
        <dbReference type="PROSITE" id="PS51330"/>
    </source>
</evidence>
<dbReference type="GO" id="GO:0046655">
    <property type="term" value="P:folic acid metabolic process"/>
    <property type="evidence" value="ECO:0007669"/>
    <property type="project" value="TreeGrafter"/>
</dbReference>
<evidence type="ECO:0000256" key="7">
    <source>
        <dbReference type="ARBA" id="ARBA00025067"/>
    </source>
</evidence>
<dbReference type="GO" id="GO:0070401">
    <property type="term" value="F:NADP+ binding"/>
    <property type="evidence" value="ECO:0007669"/>
    <property type="project" value="UniProtKB-ARBA"/>
</dbReference>
<dbReference type="AlphaFoldDB" id="A0A5R9G740"/>
<keyword evidence="6 8" id="KW-0560">Oxidoreductase</keyword>
<dbReference type="PRINTS" id="PR00070">
    <property type="entry name" value="DHFR"/>
</dbReference>
<evidence type="ECO:0000256" key="4">
    <source>
        <dbReference type="ARBA" id="ARBA00022563"/>
    </source>
</evidence>
<dbReference type="GO" id="GO:0004146">
    <property type="term" value="F:dihydrofolate reductase activity"/>
    <property type="evidence" value="ECO:0007669"/>
    <property type="project" value="UniProtKB-EC"/>
</dbReference>
<evidence type="ECO:0000256" key="8">
    <source>
        <dbReference type="PIRNR" id="PIRNR000194"/>
    </source>
</evidence>
<dbReference type="EMBL" id="VCIW01000016">
    <property type="protein sequence ID" value="TLS50196.1"/>
    <property type="molecule type" value="Genomic_DNA"/>
</dbReference>
<accession>A0A5R9G740</accession>
<dbReference type="PROSITE" id="PS51330">
    <property type="entry name" value="DHFR_2"/>
    <property type="match status" value="1"/>
</dbReference>
<dbReference type="GO" id="GO:0046452">
    <property type="term" value="P:dihydrofolate metabolic process"/>
    <property type="evidence" value="ECO:0007669"/>
    <property type="project" value="TreeGrafter"/>
</dbReference>
<dbReference type="InterPro" id="IPR024072">
    <property type="entry name" value="DHFR-like_dom_sf"/>
</dbReference>
<comment type="pathway">
    <text evidence="1 8">Cofactor biosynthesis; tetrahydrofolate biosynthesis; 5,6,7,8-tetrahydrofolate from 7,8-dihydrofolate: step 1/1.</text>
</comment>
<dbReference type="Proteomes" id="UP000309676">
    <property type="component" value="Unassembled WGS sequence"/>
</dbReference>
<dbReference type="RefSeq" id="WP_138196350.1">
    <property type="nucleotide sequence ID" value="NZ_VCIW01000016.1"/>
</dbReference>
<dbReference type="CDD" id="cd00209">
    <property type="entry name" value="DHFR"/>
    <property type="match status" value="1"/>
</dbReference>
<evidence type="ECO:0000256" key="5">
    <source>
        <dbReference type="ARBA" id="ARBA00022857"/>
    </source>
</evidence>
<evidence type="ECO:0000256" key="2">
    <source>
        <dbReference type="ARBA" id="ARBA00009539"/>
    </source>
</evidence>
<feature type="domain" description="DHFR" evidence="9">
    <location>
        <begin position="4"/>
        <end position="162"/>
    </location>
</feature>
<comment type="function">
    <text evidence="7 8">Key enzyme in folate metabolism. Catalyzes an essential reaction for de novo glycine and purine synthesis, and for DNA precursor synthesis.</text>
</comment>
<evidence type="ECO:0000256" key="1">
    <source>
        <dbReference type="ARBA" id="ARBA00004903"/>
    </source>
</evidence>
<evidence type="ECO:0000313" key="10">
    <source>
        <dbReference type="EMBL" id="TLS50196.1"/>
    </source>
</evidence>
<comment type="catalytic activity">
    <reaction evidence="8">
        <text>(6S)-5,6,7,8-tetrahydrofolate + NADP(+) = 7,8-dihydrofolate + NADPH + H(+)</text>
        <dbReference type="Rhea" id="RHEA:15009"/>
        <dbReference type="ChEBI" id="CHEBI:15378"/>
        <dbReference type="ChEBI" id="CHEBI:57451"/>
        <dbReference type="ChEBI" id="CHEBI:57453"/>
        <dbReference type="ChEBI" id="CHEBI:57783"/>
        <dbReference type="ChEBI" id="CHEBI:58349"/>
        <dbReference type="EC" id="1.5.1.3"/>
    </reaction>
</comment>
<keyword evidence="11" id="KW-1185">Reference proteome</keyword>
<dbReference type="Pfam" id="PF00186">
    <property type="entry name" value="DHFR_1"/>
    <property type="match status" value="1"/>
</dbReference>
<evidence type="ECO:0000256" key="3">
    <source>
        <dbReference type="ARBA" id="ARBA00012856"/>
    </source>
</evidence>
<gene>
    <name evidence="10" type="ORF">FE782_21240</name>
</gene>
<dbReference type="PANTHER" id="PTHR48069">
    <property type="entry name" value="DIHYDROFOLATE REDUCTASE"/>
    <property type="match status" value="1"/>
</dbReference>
<proteinExistence type="inferred from homology"/>
<dbReference type="InterPro" id="IPR001796">
    <property type="entry name" value="DHFR_dom"/>
</dbReference>
<comment type="caution">
    <text evidence="10">The sequence shown here is derived from an EMBL/GenBank/DDBJ whole genome shotgun (WGS) entry which is preliminary data.</text>
</comment>
<dbReference type="OrthoDB" id="9804315at2"/>
<dbReference type="Gene3D" id="3.40.430.10">
    <property type="entry name" value="Dihydrofolate Reductase, subunit A"/>
    <property type="match status" value="1"/>
</dbReference>
<protein>
    <recommendedName>
        <fullName evidence="3 8">Dihydrofolate reductase</fullName>
        <ecNumber evidence="3 8">1.5.1.3</ecNumber>
    </recommendedName>
</protein>
<dbReference type="FunFam" id="3.40.430.10:FF:000001">
    <property type="entry name" value="Dihydrofolate reductase"/>
    <property type="match status" value="1"/>
</dbReference>